<gene>
    <name evidence="1" type="ORF">C0189_02710</name>
</gene>
<reference evidence="1 2" key="1">
    <citation type="submission" date="2018-01" db="EMBL/GenBank/DDBJ databases">
        <title>Metagenomic assembled genomes from two thermal pools in the Uzon Caldera, Kamchatka, Russia.</title>
        <authorList>
            <person name="Wilkins L."/>
            <person name="Ettinger C."/>
        </authorList>
    </citation>
    <scope>NUCLEOTIDE SEQUENCE [LARGE SCALE GENOMIC DNA]</scope>
    <source>
        <strain evidence="1">ZAV-07</strain>
    </source>
</reference>
<name>A0A2J6WEM4_9BACT</name>
<comment type="caution">
    <text evidence="1">The sequence shown here is derived from an EMBL/GenBank/DDBJ whole genome shotgun (WGS) entry which is preliminary data.</text>
</comment>
<protein>
    <submittedName>
        <fullName evidence="1">Uncharacterized protein</fullName>
    </submittedName>
</protein>
<dbReference type="Proteomes" id="UP000237040">
    <property type="component" value="Unassembled WGS sequence"/>
</dbReference>
<dbReference type="RefSeq" id="WP_424597160.1">
    <property type="nucleotide sequence ID" value="NZ_JBNATC010000029.1"/>
</dbReference>
<proteinExistence type="predicted"/>
<sequence>MTVTESFSLTGGEVNSTVIELIPERGKLAERSIINGFTSWIIKAGWPGFLDLGGTTIYV</sequence>
<organism evidence="1 2">
    <name type="scientific">Caldisericum exile</name>
    <dbReference type="NCBI Taxonomy" id="693075"/>
    <lineage>
        <taxon>Bacteria</taxon>
        <taxon>Pseudomonadati</taxon>
        <taxon>Caldisericota/Cryosericota group</taxon>
        <taxon>Caldisericota</taxon>
        <taxon>Caldisericia</taxon>
        <taxon>Caldisericales</taxon>
        <taxon>Caldisericaceae</taxon>
        <taxon>Caldisericum</taxon>
    </lineage>
</organism>
<accession>A0A2J6WEM4</accession>
<dbReference type="EMBL" id="PNIL01000040">
    <property type="protein sequence ID" value="PMP67635.1"/>
    <property type="molecule type" value="Genomic_DNA"/>
</dbReference>
<evidence type="ECO:0000313" key="2">
    <source>
        <dbReference type="Proteomes" id="UP000237040"/>
    </source>
</evidence>
<dbReference type="AlphaFoldDB" id="A0A2J6WEM4"/>
<evidence type="ECO:0000313" key="1">
    <source>
        <dbReference type="EMBL" id="PMP67635.1"/>
    </source>
</evidence>